<name>A0AAV5K4E5_9ROSI</name>
<dbReference type="SUPFAM" id="SSF56672">
    <property type="entry name" value="DNA/RNA polymerases"/>
    <property type="match status" value="1"/>
</dbReference>
<protein>
    <recommendedName>
        <fullName evidence="1">Reverse transcriptase domain-containing protein</fullName>
    </recommendedName>
</protein>
<dbReference type="PANTHER" id="PTHR24559:SF430">
    <property type="entry name" value="RNA-DIRECTED DNA POLYMERASE"/>
    <property type="match status" value="1"/>
</dbReference>
<dbReference type="EMBL" id="BPVZ01000053">
    <property type="protein sequence ID" value="GKV19471.1"/>
    <property type="molecule type" value="Genomic_DNA"/>
</dbReference>
<dbReference type="Gene3D" id="3.30.70.270">
    <property type="match status" value="2"/>
</dbReference>
<dbReference type="Proteomes" id="UP001054252">
    <property type="component" value="Unassembled WGS sequence"/>
</dbReference>
<dbReference type="InterPro" id="IPR043128">
    <property type="entry name" value="Rev_trsase/Diguanyl_cyclase"/>
</dbReference>
<keyword evidence="3" id="KW-1185">Reference proteome</keyword>
<evidence type="ECO:0000313" key="3">
    <source>
        <dbReference type="Proteomes" id="UP001054252"/>
    </source>
</evidence>
<proteinExistence type="predicted"/>
<dbReference type="CDD" id="cd01647">
    <property type="entry name" value="RT_LTR"/>
    <property type="match status" value="1"/>
</dbReference>
<gene>
    <name evidence="2" type="ORF">SLEP1_g29731</name>
</gene>
<dbReference type="PANTHER" id="PTHR24559">
    <property type="entry name" value="TRANSPOSON TY3-I GAG-POL POLYPROTEIN"/>
    <property type="match status" value="1"/>
</dbReference>
<dbReference type="InterPro" id="IPR053134">
    <property type="entry name" value="RNA-dir_DNA_polymerase"/>
</dbReference>
<sequence>MREELKECRTEPIDQVKPVVLDEKRPERTVNIGLDMDPSFMAQLENCLREHKDIFAWCPADMPGIDPKVACHRLGVNPDAVPVRQKVRHFGAERTVAIEEEVAKLKEAGFIQEITFSEWLSNVVMVKKANGKWRMCVDFTDLNKVCPKDNYPLPNIDELVDNSSGYVVLSLCDAYSGYNQIPMAKEDRDKTAFIAADQHIEDLKQVFEVLKTHNMKLNPTKCTFGVKAGKFLGFMLTSRGIEVNPEKICAMLEMKPPSSTKEVQKLMGKVVALSRFVSKSAERCLPIFKTSRGLVGEGNGAFKLVKPSGTPIPRAWNAVHMKKYYQ</sequence>
<dbReference type="AlphaFoldDB" id="A0AAV5K4E5"/>
<dbReference type="Gene3D" id="3.10.10.10">
    <property type="entry name" value="HIV Type 1 Reverse Transcriptase, subunit A, domain 1"/>
    <property type="match status" value="1"/>
</dbReference>
<comment type="caution">
    <text evidence="2">The sequence shown here is derived from an EMBL/GenBank/DDBJ whole genome shotgun (WGS) entry which is preliminary data.</text>
</comment>
<dbReference type="Pfam" id="PF00078">
    <property type="entry name" value="RVT_1"/>
    <property type="match status" value="1"/>
</dbReference>
<evidence type="ECO:0000259" key="1">
    <source>
        <dbReference type="Pfam" id="PF00078"/>
    </source>
</evidence>
<accession>A0AAV5K4E5</accession>
<organism evidence="2 3">
    <name type="scientific">Rubroshorea leprosula</name>
    <dbReference type="NCBI Taxonomy" id="152421"/>
    <lineage>
        <taxon>Eukaryota</taxon>
        <taxon>Viridiplantae</taxon>
        <taxon>Streptophyta</taxon>
        <taxon>Embryophyta</taxon>
        <taxon>Tracheophyta</taxon>
        <taxon>Spermatophyta</taxon>
        <taxon>Magnoliopsida</taxon>
        <taxon>eudicotyledons</taxon>
        <taxon>Gunneridae</taxon>
        <taxon>Pentapetalae</taxon>
        <taxon>rosids</taxon>
        <taxon>malvids</taxon>
        <taxon>Malvales</taxon>
        <taxon>Dipterocarpaceae</taxon>
        <taxon>Rubroshorea</taxon>
    </lineage>
</organism>
<feature type="domain" description="Reverse transcriptase" evidence="1">
    <location>
        <begin position="126"/>
        <end position="195"/>
    </location>
</feature>
<dbReference type="InterPro" id="IPR043502">
    <property type="entry name" value="DNA/RNA_pol_sf"/>
</dbReference>
<reference evidence="2 3" key="1">
    <citation type="journal article" date="2021" name="Commun. Biol.">
        <title>The genome of Shorea leprosula (Dipterocarpaceae) highlights the ecological relevance of drought in aseasonal tropical rainforests.</title>
        <authorList>
            <person name="Ng K.K.S."/>
            <person name="Kobayashi M.J."/>
            <person name="Fawcett J.A."/>
            <person name="Hatakeyama M."/>
            <person name="Paape T."/>
            <person name="Ng C.H."/>
            <person name="Ang C.C."/>
            <person name="Tnah L.H."/>
            <person name="Lee C.T."/>
            <person name="Nishiyama T."/>
            <person name="Sese J."/>
            <person name="O'Brien M.J."/>
            <person name="Copetti D."/>
            <person name="Mohd Noor M.I."/>
            <person name="Ong R.C."/>
            <person name="Putra M."/>
            <person name="Sireger I.Z."/>
            <person name="Indrioko S."/>
            <person name="Kosugi Y."/>
            <person name="Izuno A."/>
            <person name="Isagi Y."/>
            <person name="Lee S.L."/>
            <person name="Shimizu K.K."/>
        </authorList>
    </citation>
    <scope>NUCLEOTIDE SEQUENCE [LARGE SCALE GENOMIC DNA]</scope>
    <source>
        <strain evidence="2">214</strain>
    </source>
</reference>
<evidence type="ECO:0000313" key="2">
    <source>
        <dbReference type="EMBL" id="GKV19471.1"/>
    </source>
</evidence>
<dbReference type="InterPro" id="IPR000477">
    <property type="entry name" value="RT_dom"/>
</dbReference>